<dbReference type="Gene3D" id="3.40.50.1390">
    <property type="entry name" value="Resolvase, N-terminal catalytic domain"/>
    <property type="match status" value="1"/>
</dbReference>
<keyword evidence="6" id="KW-0175">Coiled coil</keyword>
<proteinExistence type="predicted"/>
<dbReference type="InterPro" id="IPR025827">
    <property type="entry name" value="Zn_ribbon_recom_dom"/>
</dbReference>
<evidence type="ECO:0000256" key="6">
    <source>
        <dbReference type="SAM" id="Coils"/>
    </source>
</evidence>
<dbReference type="HOGENOM" id="CLU_010686_17_1_5"/>
<dbReference type="GO" id="GO:0003677">
    <property type="term" value="F:DNA binding"/>
    <property type="evidence" value="ECO:0007669"/>
    <property type="project" value="UniProtKB-KW"/>
</dbReference>
<evidence type="ECO:0000256" key="4">
    <source>
        <dbReference type="PIRSR" id="PIRSR606118-50"/>
    </source>
</evidence>
<name>Q11BQ3_CHESB</name>
<sequence length="526" mass="59088">MNTHSNSDDITKAVIYCRVSSAKQTVRGDGLASQETRCREFAKYKGYEVVEVFRDDTSGSLTSRPGMQAMLSFLKGQRKEQHAVIIDDISRLARGLMAHFELRVKIGDAGGVLVSPSIEFGEDSDSQLVENLLASVSQHQRQKNGEQTINRMRARTQNGYWVFQAPVGYRYERASGHGKLLVRDEPNASILQEALEGYASGRFETQVEVKRFLERQPSFPKDLPNGEIRNQRIHDLLTRVVYAGYIEAPNWGVGLRKGQHEGLISFETFEKIQARLKSTAKAPARKDISADFPLRGFILCNDCGKPLTACWSQGKSQKYPYYLCATKGCESYRKSIKRDELEAAFEGVLQSLEPSPNLFKIVKAMFKDAWDMRLAQANETAKVLKANVAQIEKQIEALLDRIVESGNASVITAYEKRIAKLEREKVLAQERLTVTGKPRLTLEESFEHALAFLSSPWNLWCNSDLIGRKTVLRLAFMEPLAYCRNQGLRTPNLAFPFKALGGFYSGKCEMAHPTGFEPVTSAFGVF</sequence>
<dbReference type="InterPro" id="IPR036162">
    <property type="entry name" value="Resolvase-like_N_sf"/>
</dbReference>
<keyword evidence="1" id="KW-0229">DNA integration</keyword>
<evidence type="ECO:0000259" key="7">
    <source>
        <dbReference type="PROSITE" id="PS51736"/>
    </source>
</evidence>
<feature type="domain" description="Recombinase" evidence="8">
    <location>
        <begin position="166"/>
        <end position="282"/>
    </location>
</feature>
<dbReference type="STRING" id="266779.Meso_3805"/>
<feature type="domain" description="Resolvase/invertase-type recombinase catalytic" evidence="7">
    <location>
        <begin position="12"/>
        <end position="159"/>
    </location>
</feature>
<gene>
    <name evidence="9" type="ordered locus">Meso_3805</name>
</gene>
<dbReference type="InterPro" id="IPR006119">
    <property type="entry name" value="Resolv_N"/>
</dbReference>
<dbReference type="InterPro" id="IPR050639">
    <property type="entry name" value="SSR_resolvase"/>
</dbReference>
<evidence type="ECO:0000256" key="5">
    <source>
        <dbReference type="PROSITE-ProRule" id="PRU10137"/>
    </source>
</evidence>
<protein>
    <submittedName>
        <fullName evidence="9">Resolvase-like protein</fullName>
    </submittedName>
</protein>
<accession>Q11BQ3</accession>
<dbReference type="SMART" id="SM00857">
    <property type="entry name" value="Resolvase"/>
    <property type="match status" value="1"/>
</dbReference>
<dbReference type="EMBL" id="CP000390">
    <property type="protein sequence ID" value="ABG65172.1"/>
    <property type="molecule type" value="Genomic_DNA"/>
</dbReference>
<keyword evidence="3" id="KW-0233">DNA recombination</keyword>
<dbReference type="InterPro" id="IPR006118">
    <property type="entry name" value="Recombinase_CS"/>
</dbReference>
<evidence type="ECO:0000256" key="1">
    <source>
        <dbReference type="ARBA" id="ARBA00022908"/>
    </source>
</evidence>
<dbReference type="Gene3D" id="3.90.1750.20">
    <property type="entry name" value="Putative Large Serine Recombinase, Chain B, Domain 2"/>
    <property type="match status" value="1"/>
</dbReference>
<dbReference type="PROSITE" id="PS51737">
    <property type="entry name" value="RECOMBINASE_DNA_BIND"/>
    <property type="match status" value="1"/>
</dbReference>
<dbReference type="PROSITE" id="PS00397">
    <property type="entry name" value="RECOMBINASES_1"/>
    <property type="match status" value="1"/>
</dbReference>
<dbReference type="Pfam" id="PF00239">
    <property type="entry name" value="Resolvase"/>
    <property type="match status" value="1"/>
</dbReference>
<dbReference type="eggNOG" id="COG1961">
    <property type="taxonomic scope" value="Bacteria"/>
</dbReference>
<dbReference type="OrthoDB" id="7475655at2"/>
<dbReference type="SUPFAM" id="SSF53041">
    <property type="entry name" value="Resolvase-like"/>
    <property type="match status" value="1"/>
</dbReference>
<dbReference type="Pfam" id="PF13408">
    <property type="entry name" value="Zn_ribbon_recom"/>
    <property type="match status" value="1"/>
</dbReference>
<feature type="active site" description="O-(5'-phospho-DNA)-serine intermediate" evidence="4 5">
    <location>
        <position position="20"/>
    </location>
</feature>
<dbReference type="PROSITE" id="PS51736">
    <property type="entry name" value="RECOMBINASES_3"/>
    <property type="match status" value="1"/>
</dbReference>
<keyword evidence="2" id="KW-0238">DNA-binding</keyword>
<evidence type="ECO:0000256" key="3">
    <source>
        <dbReference type="ARBA" id="ARBA00023172"/>
    </source>
</evidence>
<evidence type="ECO:0000313" key="9">
    <source>
        <dbReference type="EMBL" id="ABG65172.1"/>
    </source>
</evidence>
<evidence type="ECO:0000259" key="8">
    <source>
        <dbReference type="PROSITE" id="PS51737"/>
    </source>
</evidence>
<dbReference type="PANTHER" id="PTHR30461:SF23">
    <property type="entry name" value="DNA RECOMBINASE-RELATED"/>
    <property type="match status" value="1"/>
</dbReference>
<feature type="coiled-coil region" evidence="6">
    <location>
        <begin position="374"/>
        <end position="431"/>
    </location>
</feature>
<dbReference type="PANTHER" id="PTHR30461">
    <property type="entry name" value="DNA-INVERTASE FROM LAMBDOID PROPHAGE"/>
    <property type="match status" value="1"/>
</dbReference>
<organism evidence="9">
    <name type="scientific">Chelativorans sp. (strain BNC1)</name>
    <dbReference type="NCBI Taxonomy" id="266779"/>
    <lineage>
        <taxon>Bacteria</taxon>
        <taxon>Pseudomonadati</taxon>
        <taxon>Pseudomonadota</taxon>
        <taxon>Alphaproteobacteria</taxon>
        <taxon>Hyphomicrobiales</taxon>
        <taxon>Phyllobacteriaceae</taxon>
        <taxon>Chelativorans</taxon>
    </lineage>
</organism>
<evidence type="ECO:0000256" key="2">
    <source>
        <dbReference type="ARBA" id="ARBA00023125"/>
    </source>
</evidence>
<dbReference type="CDD" id="cd00338">
    <property type="entry name" value="Ser_Recombinase"/>
    <property type="match status" value="1"/>
</dbReference>
<dbReference type="InterPro" id="IPR011109">
    <property type="entry name" value="DNA_bind_recombinase_dom"/>
</dbReference>
<dbReference type="InterPro" id="IPR038109">
    <property type="entry name" value="DNA_bind_recomb_sf"/>
</dbReference>
<reference evidence="9" key="1">
    <citation type="submission" date="2006-06" db="EMBL/GenBank/DDBJ databases">
        <title>Complete sequence of chromosome of Chelativorans sp. BNC1.</title>
        <authorList>
            <consortium name="US DOE Joint Genome Institute"/>
            <person name="Copeland A."/>
            <person name="Lucas S."/>
            <person name="Lapidus A."/>
            <person name="Barry K."/>
            <person name="Detter J.C."/>
            <person name="Glavina del Rio T."/>
            <person name="Hammon N."/>
            <person name="Israni S."/>
            <person name="Dalin E."/>
            <person name="Tice H."/>
            <person name="Pitluck S."/>
            <person name="Chertkov O."/>
            <person name="Brettin T."/>
            <person name="Bruce D."/>
            <person name="Han C."/>
            <person name="Tapia R."/>
            <person name="Gilna P."/>
            <person name="Schmutz J."/>
            <person name="Larimer F."/>
            <person name="Land M."/>
            <person name="Hauser L."/>
            <person name="Kyrpides N."/>
            <person name="Mikhailova N."/>
            <person name="Richardson P."/>
        </authorList>
    </citation>
    <scope>NUCLEOTIDE SEQUENCE</scope>
    <source>
        <strain evidence="9">BNC1</strain>
    </source>
</reference>
<dbReference type="KEGG" id="mes:Meso_3805"/>
<dbReference type="GO" id="GO:0015074">
    <property type="term" value="P:DNA integration"/>
    <property type="evidence" value="ECO:0007669"/>
    <property type="project" value="UniProtKB-KW"/>
</dbReference>
<dbReference type="GO" id="GO:0000150">
    <property type="term" value="F:DNA strand exchange activity"/>
    <property type="evidence" value="ECO:0007669"/>
    <property type="project" value="InterPro"/>
</dbReference>
<dbReference type="AlphaFoldDB" id="Q11BQ3"/>